<dbReference type="InterPro" id="IPR034074">
    <property type="entry name" value="Y4bN_pept_dom"/>
</dbReference>
<dbReference type="InterPro" id="IPR036852">
    <property type="entry name" value="Peptidase_S8/S53_dom_sf"/>
</dbReference>
<protein>
    <submittedName>
        <fullName evidence="3">Serine protease, subtilisin family</fullName>
    </submittedName>
</protein>
<dbReference type="PROSITE" id="PS51892">
    <property type="entry name" value="SUBTILASE"/>
    <property type="match status" value="1"/>
</dbReference>
<evidence type="ECO:0000256" key="1">
    <source>
        <dbReference type="PROSITE-ProRule" id="PRU01240"/>
    </source>
</evidence>
<proteinExistence type="inferred from homology"/>
<dbReference type="GO" id="GO:0004252">
    <property type="term" value="F:serine-type endopeptidase activity"/>
    <property type="evidence" value="ECO:0007669"/>
    <property type="project" value="UniProtKB-UniRule"/>
</dbReference>
<dbReference type="OrthoDB" id="9798386at2"/>
<feature type="active site" description="Charge relay system" evidence="1">
    <location>
        <position position="497"/>
    </location>
</feature>
<keyword evidence="1 3" id="KW-0645">Protease</keyword>
<evidence type="ECO:0000313" key="3">
    <source>
        <dbReference type="EMBL" id="SFR11526.1"/>
    </source>
</evidence>
<gene>
    <name evidence="3" type="ORF">SAMN05660706_1236</name>
</gene>
<reference evidence="4" key="1">
    <citation type="submission" date="2016-10" db="EMBL/GenBank/DDBJ databases">
        <authorList>
            <person name="Varghese N."/>
            <person name="Submissions S."/>
        </authorList>
    </citation>
    <scope>NUCLEOTIDE SEQUENCE [LARGE SCALE GENOMIC DNA]</scope>
    <source>
        <strain evidence="4">DSM 3669</strain>
    </source>
</reference>
<evidence type="ECO:0000259" key="2">
    <source>
        <dbReference type="Pfam" id="PF00082"/>
    </source>
</evidence>
<keyword evidence="1" id="KW-0720">Serine protease</keyword>
<dbReference type="RefSeq" id="WP_092485176.1">
    <property type="nucleotide sequence ID" value="NZ_FOYM01000023.1"/>
</dbReference>
<dbReference type="EMBL" id="FOYM01000023">
    <property type="protein sequence ID" value="SFR11526.1"/>
    <property type="molecule type" value="Genomic_DNA"/>
</dbReference>
<dbReference type="AlphaFoldDB" id="A0A1I6E1F9"/>
<feature type="active site" description="Charge relay system" evidence="1">
    <location>
        <position position="309"/>
    </location>
</feature>
<name>A0A1I6E1F9_9FIRM</name>
<keyword evidence="1" id="KW-0378">Hydrolase</keyword>
<feature type="domain" description="Peptidase S8/S53" evidence="2">
    <location>
        <begin position="271"/>
        <end position="543"/>
    </location>
</feature>
<dbReference type="Pfam" id="PF00082">
    <property type="entry name" value="Peptidase_S8"/>
    <property type="match status" value="1"/>
</dbReference>
<organism evidence="3 4">
    <name type="scientific">Desulfoscipio geothermicus DSM 3669</name>
    <dbReference type="NCBI Taxonomy" id="1121426"/>
    <lineage>
        <taxon>Bacteria</taxon>
        <taxon>Bacillati</taxon>
        <taxon>Bacillota</taxon>
        <taxon>Clostridia</taxon>
        <taxon>Eubacteriales</taxon>
        <taxon>Desulfallaceae</taxon>
        <taxon>Desulfoscipio</taxon>
    </lineage>
</organism>
<dbReference type="InterPro" id="IPR000209">
    <property type="entry name" value="Peptidase_S8/S53_dom"/>
</dbReference>
<dbReference type="GO" id="GO:0006508">
    <property type="term" value="P:proteolysis"/>
    <property type="evidence" value="ECO:0007669"/>
    <property type="project" value="UniProtKB-KW"/>
</dbReference>
<feature type="active site" description="Charge relay system" evidence="1">
    <location>
        <position position="278"/>
    </location>
</feature>
<dbReference type="CDD" id="cd04847">
    <property type="entry name" value="Peptidases_S8_Subtilisin_like_2"/>
    <property type="match status" value="1"/>
</dbReference>
<evidence type="ECO:0000313" key="4">
    <source>
        <dbReference type="Proteomes" id="UP000199584"/>
    </source>
</evidence>
<dbReference type="Gene3D" id="3.40.50.200">
    <property type="entry name" value="Peptidase S8/S53 domain"/>
    <property type="match status" value="1"/>
</dbReference>
<keyword evidence="4" id="KW-1185">Reference proteome</keyword>
<dbReference type="Proteomes" id="UP000199584">
    <property type="component" value="Unassembled WGS sequence"/>
</dbReference>
<accession>A0A1I6E1F9</accession>
<dbReference type="STRING" id="39060.SAMN05660706_1236"/>
<comment type="similarity">
    <text evidence="1">Belongs to the peptidase S8 family.</text>
</comment>
<sequence>MDQKTKFLPILGYGERLIHPITRSSGGEGPQFPRTYEQARQLVKQQINVLKSNIRDIPAKKRMREVVATVRLNSKFLAKSYIPNSFFRESNMENIGSRRWVYFTKDSGEIQYSKLHFIKVTDEKLNHLNTLLDLNESSLTQSFKEDIQKIENLSLLAPNEAIQGFDDNWNSGKVEIVLHPFHDSIDEVIYKLKQILAENGVITDSIREKSYPGGPTFISANINRQALQSISDFNPLRTVHPIKVNIFPEMRAISLTPNAPNPPVDDGRRSRIKVGMFDGGVDVNNPFLKNFVNKNKVINTQPLQRGIEHGNAVAGAILYGPLNNYNSGDVLPQPLVSVESFRVLPLSDPSDIELYEAIDIIENVVPARNDIDIYNLSFGPCGPILDDDISRFTYSLDRLAWDHKKLFIVAVGNDGDLQEPLNRIQAPSDIVNGLGVGAFSYDNNSNEIVRAYYSCIGDGREGCKVKPDISAFGGDYNRPVHLVSSHYGQKVLSLGTSYAAPIVSGKAGEILARCDRFNSLVARALLIHSARHPRGVDRELGYGIIDQSVEEMFNCCTEKEVTVVYINSIQPANYAKLPIPFPLNANCEGNITITWTIAVLTKNNPLHIEDYTDSALEDTFYPNDQKFSFSKNGRRVTKHLINDADEINQLLQDGWTQSSVPVSKNAISYQTELARRQELKWDTVVKRFTRLRFTSLRNPFLVLHGLSRNGSTDRMDYTAIVTISAPGYQANMYEDVLAEYGVLEPVRLRAINEILVQTA</sequence>
<dbReference type="SUPFAM" id="SSF52743">
    <property type="entry name" value="Subtilisin-like"/>
    <property type="match status" value="1"/>
</dbReference>